<keyword evidence="3" id="KW-1185">Reference proteome</keyword>
<feature type="compositionally biased region" description="Polar residues" evidence="1">
    <location>
        <begin position="24"/>
        <end position="44"/>
    </location>
</feature>
<dbReference type="EMBL" id="JH126399">
    <property type="protein sequence ID" value="EGX95877.1"/>
    <property type="molecule type" value="Genomic_DNA"/>
</dbReference>
<evidence type="ECO:0000313" key="3">
    <source>
        <dbReference type="Proteomes" id="UP000001610"/>
    </source>
</evidence>
<organism evidence="2 3">
    <name type="scientific">Cordyceps militaris (strain CM01)</name>
    <name type="common">Caterpillar fungus</name>
    <dbReference type="NCBI Taxonomy" id="983644"/>
    <lineage>
        <taxon>Eukaryota</taxon>
        <taxon>Fungi</taxon>
        <taxon>Dikarya</taxon>
        <taxon>Ascomycota</taxon>
        <taxon>Pezizomycotina</taxon>
        <taxon>Sordariomycetes</taxon>
        <taxon>Hypocreomycetidae</taxon>
        <taxon>Hypocreales</taxon>
        <taxon>Cordycipitaceae</taxon>
        <taxon>Cordyceps</taxon>
    </lineage>
</organism>
<dbReference type="RefSeq" id="XP_006665754.1">
    <property type="nucleotide sequence ID" value="XM_006665691.1"/>
</dbReference>
<dbReference type="OrthoDB" id="4866514at2759"/>
<dbReference type="HOGENOM" id="CLU_038193_1_1_1"/>
<dbReference type="AlphaFoldDB" id="G3J4K7"/>
<name>G3J4K7_CORMM</name>
<gene>
    <name evidence="2" type="ORF">CCM_00531</name>
</gene>
<dbReference type="InParanoid" id="G3J4K7"/>
<dbReference type="KEGG" id="cmt:CCM_00531"/>
<evidence type="ECO:0000256" key="1">
    <source>
        <dbReference type="SAM" id="MobiDB-lite"/>
    </source>
</evidence>
<evidence type="ECO:0000313" key="2">
    <source>
        <dbReference type="EMBL" id="EGX95877.1"/>
    </source>
</evidence>
<dbReference type="STRING" id="983644.G3J4K7"/>
<dbReference type="GeneID" id="18162566"/>
<dbReference type="Proteomes" id="UP000001610">
    <property type="component" value="Unassembled WGS sequence"/>
</dbReference>
<reference evidence="2 3" key="1">
    <citation type="journal article" date="2011" name="Genome Biol.">
        <title>Genome sequence of the insect pathogenic fungus Cordyceps militaris, a valued traditional Chinese medicine.</title>
        <authorList>
            <person name="Zheng P."/>
            <person name="Xia Y."/>
            <person name="Xiao G."/>
            <person name="Xiong C."/>
            <person name="Hu X."/>
            <person name="Zhang S."/>
            <person name="Zheng H."/>
            <person name="Huang Y."/>
            <person name="Zhou Y."/>
            <person name="Wang S."/>
            <person name="Zhao G.P."/>
            <person name="Liu X."/>
            <person name="St Leger R.J."/>
            <person name="Wang C."/>
        </authorList>
    </citation>
    <scope>NUCLEOTIDE SEQUENCE [LARGE SCALE GENOMIC DNA]</scope>
    <source>
        <strain evidence="2 3">CM01</strain>
    </source>
</reference>
<dbReference type="VEuPathDB" id="FungiDB:CCM_00531"/>
<accession>G3J4K7</accession>
<feature type="region of interest" description="Disordered" evidence="1">
    <location>
        <begin position="1"/>
        <end position="44"/>
    </location>
</feature>
<protein>
    <submittedName>
        <fullName evidence="2">Uncharacterized protein</fullName>
    </submittedName>
</protein>
<proteinExistence type="predicted"/>
<sequence>MACESCGWVTTSHPPTVETGLLRTPSQEAEPSSTGRSKMPSSSSTNRIMISLFFRERLIPTRNECDDFARAITQSPLSLALLQGASSYTSSGRLDCDLLRQARETYSNLWAYKIMRMQGVPVYALRANPPGDVDDSPFCRTVLDFASWSIPRSGSIYHHPYNAQGQANTVPRSTTRFCAATWKNRPANQPPPRATLQNEQTWTWRGTRPGGYSKGDWPMAINNGNVLGLLLQQAPHSLGSSWRTLEGVLPDHHPVISFLASALLGQG</sequence>